<dbReference type="InterPro" id="IPR036259">
    <property type="entry name" value="MFS_trans_sf"/>
</dbReference>
<feature type="domain" description="Major facilitator superfamily (MFS) profile" evidence="8">
    <location>
        <begin position="20"/>
        <end position="441"/>
    </location>
</feature>
<dbReference type="InterPro" id="IPR011701">
    <property type="entry name" value="MFS"/>
</dbReference>
<sequence length="477" mass="48404">MPADAGIPLRQIFHGARGSFLAALLLAELAAAMQGIAYTTVLPVIANDLDGYALFGATLAAGTVSAVLMLGFSAPILARVRPGTVLLAATVLYVIGAAACVFAPTMVVVLAGSLVRGIAGGLMGGFGMGAIGGLYDERERPRVMGLFAFVWLLPSLVGPALNGVITEFAGWRWAIGWPAIAVVVARIFMGTAVRAIPWQRRHEPVRPVAGLVVTGCLALGAWGSAASGSWAIVAFVVGVIGAAAAIIVFLLRGAAAARILITFAILCAAFFGAYELLSLAVIEGFAFTVVWAAGVLMAGLIAWSVSGLRPRPDARPDRVVVGIVLAVVATGALAVTVATASGLVAIALSVAAAGLAGWGMGLAYPLLSTEPFALSASASTAGALIAFAETAGTAWAALLGGGLYSALHTAGWMPRPSLALVYGVFAVVGVAGLVLALRRRRGRAASVPDVDAEGRREVGGEQLDLPRREGGPAQPRG</sequence>
<feature type="compositionally biased region" description="Basic and acidic residues" evidence="6">
    <location>
        <begin position="452"/>
        <end position="470"/>
    </location>
</feature>
<keyword evidence="3 7" id="KW-0812">Transmembrane</keyword>
<evidence type="ECO:0000256" key="4">
    <source>
        <dbReference type="ARBA" id="ARBA00022989"/>
    </source>
</evidence>
<gene>
    <name evidence="9" type="ORF">SM116_08320</name>
</gene>
<keyword evidence="4 7" id="KW-1133">Transmembrane helix</keyword>
<evidence type="ECO:0000259" key="8">
    <source>
        <dbReference type="PROSITE" id="PS50850"/>
    </source>
</evidence>
<evidence type="ECO:0000256" key="7">
    <source>
        <dbReference type="SAM" id="Phobius"/>
    </source>
</evidence>
<evidence type="ECO:0000256" key="5">
    <source>
        <dbReference type="ARBA" id="ARBA00023136"/>
    </source>
</evidence>
<feature type="transmembrane region" description="Helical" evidence="7">
    <location>
        <begin position="143"/>
        <end position="161"/>
    </location>
</feature>
<evidence type="ECO:0000313" key="10">
    <source>
        <dbReference type="Proteomes" id="UP001323798"/>
    </source>
</evidence>
<dbReference type="Gene3D" id="1.20.1250.20">
    <property type="entry name" value="MFS general substrate transporter like domains"/>
    <property type="match status" value="1"/>
</dbReference>
<organism evidence="9 10">
    <name type="scientific">Microbacterium rhizosphaerae</name>
    <dbReference type="NCBI Taxonomy" id="1678237"/>
    <lineage>
        <taxon>Bacteria</taxon>
        <taxon>Bacillati</taxon>
        <taxon>Actinomycetota</taxon>
        <taxon>Actinomycetes</taxon>
        <taxon>Micrococcales</taxon>
        <taxon>Microbacteriaceae</taxon>
        <taxon>Microbacterium</taxon>
    </lineage>
</organism>
<feature type="transmembrane region" description="Helical" evidence="7">
    <location>
        <begin position="85"/>
        <end position="111"/>
    </location>
</feature>
<evidence type="ECO:0000256" key="1">
    <source>
        <dbReference type="ARBA" id="ARBA00004429"/>
    </source>
</evidence>
<feature type="transmembrane region" description="Helical" evidence="7">
    <location>
        <begin position="20"/>
        <end position="46"/>
    </location>
</feature>
<feature type="transmembrane region" description="Helical" evidence="7">
    <location>
        <begin position="173"/>
        <end position="196"/>
    </location>
</feature>
<feature type="transmembrane region" description="Helical" evidence="7">
    <location>
        <begin position="259"/>
        <end position="282"/>
    </location>
</feature>
<feature type="transmembrane region" description="Helical" evidence="7">
    <location>
        <begin position="374"/>
        <end position="398"/>
    </location>
</feature>
<feature type="transmembrane region" description="Helical" evidence="7">
    <location>
        <begin position="319"/>
        <end position="338"/>
    </location>
</feature>
<comment type="subcellular location">
    <subcellularLocation>
        <location evidence="1">Cell inner membrane</location>
        <topology evidence="1">Multi-pass membrane protein</topology>
    </subcellularLocation>
</comment>
<evidence type="ECO:0000256" key="3">
    <source>
        <dbReference type="ARBA" id="ARBA00022692"/>
    </source>
</evidence>
<evidence type="ECO:0000256" key="6">
    <source>
        <dbReference type="SAM" id="MobiDB-lite"/>
    </source>
</evidence>
<keyword evidence="5 7" id="KW-0472">Membrane</keyword>
<feature type="transmembrane region" description="Helical" evidence="7">
    <location>
        <begin position="231"/>
        <end position="252"/>
    </location>
</feature>
<feature type="transmembrane region" description="Helical" evidence="7">
    <location>
        <begin position="117"/>
        <end position="136"/>
    </location>
</feature>
<dbReference type="RefSeq" id="WP_320943972.1">
    <property type="nucleotide sequence ID" value="NZ_BAABEU010000007.1"/>
</dbReference>
<keyword evidence="10" id="KW-1185">Reference proteome</keyword>
<feature type="transmembrane region" description="Helical" evidence="7">
    <location>
        <begin position="344"/>
        <end position="367"/>
    </location>
</feature>
<accession>A0ABZ0SPG4</accession>
<keyword evidence="2" id="KW-0813">Transport</keyword>
<feature type="transmembrane region" description="Helical" evidence="7">
    <location>
        <begin position="418"/>
        <end position="437"/>
    </location>
</feature>
<evidence type="ECO:0000256" key="2">
    <source>
        <dbReference type="ARBA" id="ARBA00022448"/>
    </source>
</evidence>
<dbReference type="InterPro" id="IPR020846">
    <property type="entry name" value="MFS_dom"/>
</dbReference>
<feature type="transmembrane region" description="Helical" evidence="7">
    <location>
        <begin position="52"/>
        <end position="78"/>
    </location>
</feature>
<dbReference type="Pfam" id="PF07690">
    <property type="entry name" value="MFS_1"/>
    <property type="match status" value="1"/>
</dbReference>
<name>A0ABZ0SPG4_9MICO</name>
<feature type="transmembrane region" description="Helical" evidence="7">
    <location>
        <begin position="208"/>
        <end position="225"/>
    </location>
</feature>
<dbReference type="PANTHER" id="PTHR23501:SF191">
    <property type="entry name" value="VACUOLAR BASIC AMINO ACID TRANSPORTER 4"/>
    <property type="match status" value="1"/>
</dbReference>
<dbReference type="PROSITE" id="PS50850">
    <property type="entry name" value="MFS"/>
    <property type="match status" value="1"/>
</dbReference>
<dbReference type="SUPFAM" id="SSF103473">
    <property type="entry name" value="MFS general substrate transporter"/>
    <property type="match status" value="1"/>
</dbReference>
<dbReference type="Proteomes" id="UP001323798">
    <property type="component" value="Chromosome"/>
</dbReference>
<feature type="region of interest" description="Disordered" evidence="6">
    <location>
        <begin position="446"/>
        <end position="477"/>
    </location>
</feature>
<reference evidence="9 10" key="1">
    <citation type="submission" date="2023-11" db="EMBL/GenBank/DDBJ databases">
        <title>Genome sequence of Microbacterium rhizosphaerae KACC 19337.</title>
        <authorList>
            <person name="Choi H."/>
            <person name="Kim S."/>
            <person name="Kim Y."/>
            <person name="Kwon S.-W."/>
            <person name="Heo J."/>
        </authorList>
    </citation>
    <scope>NUCLEOTIDE SEQUENCE [LARGE SCALE GENOMIC DNA]</scope>
    <source>
        <strain evidence="9 10">KACC 19337</strain>
    </source>
</reference>
<proteinExistence type="predicted"/>
<dbReference type="PANTHER" id="PTHR23501">
    <property type="entry name" value="MAJOR FACILITATOR SUPERFAMILY"/>
    <property type="match status" value="1"/>
</dbReference>
<feature type="transmembrane region" description="Helical" evidence="7">
    <location>
        <begin position="288"/>
        <end position="307"/>
    </location>
</feature>
<dbReference type="EMBL" id="CP139368">
    <property type="protein sequence ID" value="WPR91271.1"/>
    <property type="molecule type" value="Genomic_DNA"/>
</dbReference>
<protein>
    <recommendedName>
        <fullName evidence="8">Major facilitator superfamily (MFS) profile domain-containing protein</fullName>
    </recommendedName>
</protein>
<evidence type="ECO:0000313" key="9">
    <source>
        <dbReference type="EMBL" id="WPR91271.1"/>
    </source>
</evidence>